<keyword evidence="2" id="KW-1185">Reference proteome</keyword>
<accession>A0A7K1Y6X3</accession>
<gene>
    <name evidence="1" type="ORF">GS399_04970</name>
</gene>
<dbReference type="AlphaFoldDB" id="A0A7K1Y6X3"/>
<proteinExistence type="predicted"/>
<sequence length="109" mass="11809">MKTIAINQLINALDTGVENLAESTLKDYLSTATADGRQLVGDLKSSLEQWTAELADGSLTQEDLAFLLKEQASLTEMTSLKQAGLGEVRADQFKNDLISMVTNTVFSLV</sequence>
<name>A0A7K1Y6X3_9SPHI</name>
<dbReference type="Proteomes" id="UP000466586">
    <property type="component" value="Unassembled WGS sequence"/>
</dbReference>
<organism evidence="1 2">
    <name type="scientific">Hufsiella arboris</name>
    <dbReference type="NCBI Taxonomy" id="2695275"/>
    <lineage>
        <taxon>Bacteria</taxon>
        <taxon>Pseudomonadati</taxon>
        <taxon>Bacteroidota</taxon>
        <taxon>Sphingobacteriia</taxon>
        <taxon>Sphingobacteriales</taxon>
        <taxon>Sphingobacteriaceae</taxon>
        <taxon>Hufsiella</taxon>
    </lineage>
</organism>
<comment type="caution">
    <text evidence="1">The sequence shown here is derived from an EMBL/GenBank/DDBJ whole genome shotgun (WGS) entry which is preliminary data.</text>
</comment>
<dbReference type="EMBL" id="WVHT01000002">
    <property type="protein sequence ID" value="MXV50315.1"/>
    <property type="molecule type" value="Genomic_DNA"/>
</dbReference>
<evidence type="ECO:0000313" key="2">
    <source>
        <dbReference type="Proteomes" id="UP000466586"/>
    </source>
</evidence>
<dbReference type="RefSeq" id="WP_160843494.1">
    <property type="nucleotide sequence ID" value="NZ_WVHT01000002.1"/>
</dbReference>
<protein>
    <submittedName>
        <fullName evidence="1">Uncharacterized protein</fullName>
    </submittedName>
</protein>
<evidence type="ECO:0000313" key="1">
    <source>
        <dbReference type="EMBL" id="MXV50315.1"/>
    </source>
</evidence>
<reference evidence="1 2" key="1">
    <citation type="submission" date="2019-11" db="EMBL/GenBank/DDBJ databases">
        <title>Pedobacter sp. HMF7647 Genome sequencing and assembly.</title>
        <authorList>
            <person name="Kang H."/>
            <person name="Kim H."/>
            <person name="Joh K."/>
        </authorList>
    </citation>
    <scope>NUCLEOTIDE SEQUENCE [LARGE SCALE GENOMIC DNA]</scope>
    <source>
        <strain evidence="1 2">HMF7647</strain>
    </source>
</reference>